<gene>
    <name evidence="3" type="ORF">GUY60_21225</name>
</gene>
<evidence type="ECO:0000259" key="2">
    <source>
        <dbReference type="SMART" id="SM00093"/>
    </source>
</evidence>
<comment type="caution">
    <text evidence="3">The sequence shown here is derived from an EMBL/GenBank/DDBJ whole genome shotgun (WGS) entry which is preliminary data.</text>
</comment>
<sequence length="407" mass="42625">MVTVNRATARAVNALTARWARTVPGADGTVFATPGVWPLLGLLAEGADAAVRGELTEALGLPRDRAARAARGLLAALDATDGVDAAVGLWTRRELPLDEGWLAKLPAGTHGLLSGDLDADAAALDRWARERTDGLIRSLPLELAPATWLVLASALVVRTEWERPFRDERLVPGAGPWQGRKRALAGLVRHDTALDDIGLARTPDGDLTEVKVRGGNGIDVHLLLGDPSLAAGEVLGAGVGLLDGTYPVEPGSALALGTTGPGLAVTETRTLEPRPPHVELTVPRFTVTAEHDLLDAAALFGLGTATDGSDRHFPGVGSGPLRLCSARQSATASFAATGFEAAAVTALGIEWMGLPPEPEHTSTVVRAVLDRPFGFLAVHRATRLVLAAGWVVEPEPYDEDEPPDFTP</sequence>
<dbReference type="InterPro" id="IPR042178">
    <property type="entry name" value="Serpin_sf_1"/>
</dbReference>
<dbReference type="InterPro" id="IPR000215">
    <property type="entry name" value="Serpin_fam"/>
</dbReference>
<dbReference type="AlphaFoldDB" id="A0A964UVZ5"/>
<dbReference type="PANTHER" id="PTHR11461">
    <property type="entry name" value="SERINE PROTEASE INHIBITOR, SERPIN"/>
    <property type="match status" value="1"/>
</dbReference>
<name>A0A964UVZ5_9ACTN</name>
<dbReference type="InterPro" id="IPR023796">
    <property type="entry name" value="Serpin_dom"/>
</dbReference>
<evidence type="ECO:0000256" key="1">
    <source>
        <dbReference type="RuleBase" id="RU000411"/>
    </source>
</evidence>
<organism evidence="3 4">
    <name type="scientific">Streptomyces boluensis</name>
    <dbReference type="NCBI Taxonomy" id="1775135"/>
    <lineage>
        <taxon>Bacteria</taxon>
        <taxon>Bacillati</taxon>
        <taxon>Actinomycetota</taxon>
        <taxon>Actinomycetes</taxon>
        <taxon>Kitasatosporales</taxon>
        <taxon>Streptomycetaceae</taxon>
        <taxon>Streptomyces</taxon>
    </lineage>
</organism>
<dbReference type="GO" id="GO:0005615">
    <property type="term" value="C:extracellular space"/>
    <property type="evidence" value="ECO:0007669"/>
    <property type="project" value="InterPro"/>
</dbReference>
<dbReference type="PANTHER" id="PTHR11461:SF211">
    <property type="entry name" value="GH10112P-RELATED"/>
    <property type="match status" value="1"/>
</dbReference>
<dbReference type="InterPro" id="IPR036186">
    <property type="entry name" value="Serpin_sf"/>
</dbReference>
<dbReference type="Gene3D" id="3.30.497.10">
    <property type="entry name" value="Antithrombin, subunit I, domain 2"/>
    <property type="match status" value="2"/>
</dbReference>
<dbReference type="EMBL" id="JAAAHS010000173">
    <property type="protein sequence ID" value="NBE53897.1"/>
    <property type="molecule type" value="Genomic_DNA"/>
</dbReference>
<dbReference type="SUPFAM" id="SSF56574">
    <property type="entry name" value="Serpins"/>
    <property type="match status" value="2"/>
</dbReference>
<accession>A0A964UVZ5</accession>
<dbReference type="GO" id="GO:0004867">
    <property type="term" value="F:serine-type endopeptidase inhibitor activity"/>
    <property type="evidence" value="ECO:0007669"/>
    <property type="project" value="InterPro"/>
</dbReference>
<evidence type="ECO:0000313" key="4">
    <source>
        <dbReference type="Proteomes" id="UP000598297"/>
    </source>
</evidence>
<keyword evidence="4" id="KW-1185">Reference proteome</keyword>
<comment type="similarity">
    <text evidence="1">Belongs to the serpin family.</text>
</comment>
<evidence type="ECO:0000313" key="3">
    <source>
        <dbReference type="EMBL" id="NBE53897.1"/>
    </source>
</evidence>
<reference evidence="3" key="1">
    <citation type="submission" date="2020-01" db="EMBL/GenBank/DDBJ databases">
        <title>Whole-genome analyses of novel actinobacteria.</title>
        <authorList>
            <person name="Sahin N."/>
        </authorList>
    </citation>
    <scope>NUCLEOTIDE SEQUENCE</scope>
    <source>
        <strain evidence="3">YC537</strain>
    </source>
</reference>
<dbReference type="OrthoDB" id="4847668at2"/>
<protein>
    <submittedName>
        <fullName evidence="3">Proteinase inhibitor I4 serpin</fullName>
    </submittedName>
</protein>
<dbReference type="Proteomes" id="UP000598297">
    <property type="component" value="Unassembled WGS sequence"/>
</dbReference>
<dbReference type="Pfam" id="PF00079">
    <property type="entry name" value="Serpin"/>
    <property type="match status" value="2"/>
</dbReference>
<feature type="domain" description="Serpin" evidence="2">
    <location>
        <begin position="13"/>
        <end position="394"/>
    </location>
</feature>
<proteinExistence type="inferred from homology"/>
<dbReference type="SMART" id="SM00093">
    <property type="entry name" value="SERPIN"/>
    <property type="match status" value="1"/>
</dbReference>